<gene>
    <name evidence="1" type="ORF">H9876_06205</name>
</gene>
<protein>
    <submittedName>
        <fullName evidence="1">Uncharacterized protein</fullName>
    </submittedName>
</protein>
<comment type="caution">
    <text evidence="1">The sequence shown here is derived from an EMBL/GenBank/DDBJ whole genome shotgun (WGS) entry which is preliminary data.</text>
</comment>
<accession>A0A9D1QQW1</accession>
<dbReference type="EMBL" id="DXGK01000132">
    <property type="protein sequence ID" value="HIW70939.1"/>
    <property type="molecule type" value="Genomic_DNA"/>
</dbReference>
<dbReference type="Proteomes" id="UP000886878">
    <property type="component" value="Unassembled WGS sequence"/>
</dbReference>
<dbReference type="Gene3D" id="1.10.1660.10">
    <property type="match status" value="1"/>
</dbReference>
<sequence length="85" mass="9751">MSIKDIKTFISWCSQGDSTLSKRQAMFHQLKSSLTSQLHDLQKILDVVDFKCRYYDLAVDNHSEAVAKQKLVHQQPDGLKLTIDD</sequence>
<dbReference type="InterPro" id="IPR009061">
    <property type="entry name" value="DNA-bd_dom_put_sf"/>
</dbReference>
<dbReference type="SUPFAM" id="SSF46955">
    <property type="entry name" value="Putative DNA-binding domain"/>
    <property type="match status" value="1"/>
</dbReference>
<evidence type="ECO:0000313" key="1">
    <source>
        <dbReference type="EMBL" id="HIW70939.1"/>
    </source>
</evidence>
<evidence type="ECO:0000313" key="2">
    <source>
        <dbReference type="Proteomes" id="UP000886878"/>
    </source>
</evidence>
<organism evidence="1 2">
    <name type="scientific">Candidatus Limosilactobacillus merdipullorum</name>
    <dbReference type="NCBI Taxonomy" id="2838653"/>
    <lineage>
        <taxon>Bacteria</taxon>
        <taxon>Bacillati</taxon>
        <taxon>Bacillota</taxon>
        <taxon>Bacilli</taxon>
        <taxon>Lactobacillales</taxon>
        <taxon>Lactobacillaceae</taxon>
        <taxon>Limosilactobacillus</taxon>
    </lineage>
</organism>
<reference evidence="1" key="1">
    <citation type="journal article" date="2021" name="PeerJ">
        <title>Extensive microbial diversity within the chicken gut microbiome revealed by metagenomics and culture.</title>
        <authorList>
            <person name="Gilroy R."/>
            <person name="Ravi A."/>
            <person name="Getino M."/>
            <person name="Pursley I."/>
            <person name="Horton D.L."/>
            <person name="Alikhan N.F."/>
            <person name="Baker D."/>
            <person name="Gharbi K."/>
            <person name="Hall N."/>
            <person name="Watson M."/>
            <person name="Adriaenssens E.M."/>
            <person name="Foster-Nyarko E."/>
            <person name="Jarju S."/>
            <person name="Secka A."/>
            <person name="Antonio M."/>
            <person name="Oren A."/>
            <person name="Chaudhuri R.R."/>
            <person name="La Ragione R."/>
            <person name="Hildebrand F."/>
            <person name="Pallen M.J."/>
        </authorList>
    </citation>
    <scope>NUCLEOTIDE SEQUENCE</scope>
    <source>
        <strain evidence="1">ChiHejej3B27-2180</strain>
    </source>
</reference>
<dbReference type="AlphaFoldDB" id="A0A9D1QQW1"/>
<name>A0A9D1QQW1_9LACO</name>
<proteinExistence type="predicted"/>
<reference evidence="1" key="2">
    <citation type="submission" date="2021-04" db="EMBL/GenBank/DDBJ databases">
        <authorList>
            <person name="Gilroy R."/>
        </authorList>
    </citation>
    <scope>NUCLEOTIDE SEQUENCE</scope>
    <source>
        <strain evidence="1">ChiHejej3B27-2180</strain>
    </source>
</reference>